<dbReference type="PANTHER" id="PTHR21600">
    <property type="entry name" value="MITOCHONDRIAL RNA PSEUDOURIDINE SYNTHASE"/>
    <property type="match status" value="1"/>
</dbReference>
<accession>A0A3S2UX80</accession>
<dbReference type="PROSITE" id="PS01129">
    <property type="entry name" value="PSI_RLU"/>
    <property type="match status" value="1"/>
</dbReference>
<reference evidence="11 12" key="1">
    <citation type="submission" date="2019-01" db="EMBL/GenBank/DDBJ databases">
        <authorList>
            <person name="Chen W.-M."/>
        </authorList>
    </citation>
    <scope>NUCLEOTIDE SEQUENCE [LARGE SCALE GENOMIC DNA]</scope>
    <source>
        <strain evidence="11 12">CCP-18</strain>
    </source>
</reference>
<dbReference type="GO" id="GO:0008033">
    <property type="term" value="P:tRNA processing"/>
    <property type="evidence" value="ECO:0007669"/>
    <property type="project" value="UniProtKB-KW"/>
</dbReference>
<feature type="domain" description="Pseudouridine synthase RsuA/RluA-like" evidence="10">
    <location>
        <begin position="14"/>
        <end position="167"/>
    </location>
</feature>
<dbReference type="EC" id="5.4.99.26" evidence="5"/>
<gene>
    <name evidence="11" type="ORF">EOD73_15135</name>
</gene>
<evidence type="ECO:0000256" key="2">
    <source>
        <dbReference type="ARBA" id="ARBA00023235"/>
    </source>
</evidence>
<dbReference type="Proteomes" id="UP000288587">
    <property type="component" value="Unassembled WGS sequence"/>
</dbReference>
<proteinExistence type="predicted"/>
<comment type="caution">
    <text evidence="11">The sequence shown here is derived from an EMBL/GenBank/DDBJ whole genome shotgun (WGS) entry which is preliminary data.</text>
</comment>
<protein>
    <recommendedName>
        <fullName evidence="6">tRNA pseudouridine synthase C</fullName>
        <ecNumber evidence="5">5.4.99.26</ecNumber>
    </recommendedName>
    <alternativeName>
        <fullName evidence="8">tRNA pseudouridine(65) synthase</fullName>
    </alternativeName>
    <alternativeName>
        <fullName evidence="9">tRNA pseudouridylate synthase C</fullName>
    </alternativeName>
    <alternativeName>
        <fullName evidence="7">tRNA-uridine isomerase C</fullName>
    </alternativeName>
</protein>
<organism evidence="11 12">
    <name type="scientific">Inhella crocodyli</name>
    <dbReference type="NCBI Taxonomy" id="2499851"/>
    <lineage>
        <taxon>Bacteria</taxon>
        <taxon>Pseudomonadati</taxon>
        <taxon>Pseudomonadota</taxon>
        <taxon>Betaproteobacteria</taxon>
        <taxon>Burkholderiales</taxon>
        <taxon>Sphaerotilaceae</taxon>
        <taxon>Inhella</taxon>
    </lineage>
</organism>
<dbReference type="PANTHER" id="PTHR21600:SF56">
    <property type="entry name" value="TRNA PSEUDOURIDINE SYNTHASE C"/>
    <property type="match status" value="1"/>
</dbReference>
<dbReference type="InterPro" id="IPR050188">
    <property type="entry name" value="RluA_PseudoU_synthase"/>
</dbReference>
<evidence type="ECO:0000256" key="9">
    <source>
        <dbReference type="ARBA" id="ARBA00043049"/>
    </source>
</evidence>
<evidence type="ECO:0000256" key="1">
    <source>
        <dbReference type="ARBA" id="ARBA00022694"/>
    </source>
</evidence>
<dbReference type="Pfam" id="PF00849">
    <property type="entry name" value="PseudoU_synth_2"/>
    <property type="match status" value="1"/>
</dbReference>
<evidence type="ECO:0000259" key="10">
    <source>
        <dbReference type="Pfam" id="PF00849"/>
    </source>
</evidence>
<evidence type="ECO:0000256" key="7">
    <source>
        <dbReference type="ARBA" id="ARBA00041803"/>
    </source>
</evidence>
<dbReference type="SUPFAM" id="SSF55120">
    <property type="entry name" value="Pseudouridine synthase"/>
    <property type="match status" value="1"/>
</dbReference>
<evidence type="ECO:0000256" key="5">
    <source>
        <dbReference type="ARBA" id="ARBA00038943"/>
    </source>
</evidence>
<dbReference type="GO" id="GO:0160149">
    <property type="term" value="F:tRNA pseudouridine(65) synthase activity"/>
    <property type="evidence" value="ECO:0007669"/>
    <property type="project" value="UniProtKB-EC"/>
</dbReference>
<evidence type="ECO:0000256" key="8">
    <source>
        <dbReference type="ARBA" id="ARBA00041975"/>
    </source>
</evidence>
<evidence type="ECO:0000256" key="4">
    <source>
        <dbReference type="ARBA" id="ARBA00037670"/>
    </source>
</evidence>
<sequence>MLELLFEDAWLRAIAKPPGLLTHRTLLDAHETTSAHEQAQAQWGERLWPAHRLDKGTSGVLLFARDADTARLLGEAFMGGQTRKQYLAWVRGWPQAAAGRVDHPLARDPERPSAGQPLLDAQTDWQVLDRREWPVTTHSAFATTRTALLRLAPQQGRRHQLRRHCKHMAHPIVGDATHGKGPFNRALAAHWGVQRLWLHAQHLALAHPHTGAALAIEAPLGPEWARLQAI</sequence>
<evidence type="ECO:0000313" key="12">
    <source>
        <dbReference type="Proteomes" id="UP000288587"/>
    </source>
</evidence>
<dbReference type="InterPro" id="IPR020103">
    <property type="entry name" value="PsdUridine_synth_cat_dom_sf"/>
</dbReference>
<dbReference type="Gene3D" id="3.30.2350.10">
    <property type="entry name" value="Pseudouridine synthase"/>
    <property type="match status" value="1"/>
</dbReference>
<dbReference type="GO" id="GO:0000455">
    <property type="term" value="P:enzyme-directed rRNA pseudouridine synthesis"/>
    <property type="evidence" value="ECO:0007669"/>
    <property type="project" value="TreeGrafter"/>
</dbReference>
<evidence type="ECO:0000256" key="3">
    <source>
        <dbReference type="ARBA" id="ARBA00036607"/>
    </source>
</evidence>
<dbReference type="InterPro" id="IPR006145">
    <property type="entry name" value="PsdUridine_synth_RsuA/RluA"/>
</dbReference>
<evidence type="ECO:0000256" key="6">
    <source>
        <dbReference type="ARBA" id="ARBA00040675"/>
    </source>
</evidence>
<dbReference type="InterPro" id="IPR006224">
    <property type="entry name" value="PsdUridine_synth_RluA-like_CS"/>
</dbReference>
<dbReference type="RefSeq" id="WP_127683881.1">
    <property type="nucleotide sequence ID" value="NZ_SACM01000005.1"/>
</dbReference>
<keyword evidence="12" id="KW-1185">Reference proteome</keyword>
<evidence type="ECO:0000313" key="11">
    <source>
        <dbReference type="EMBL" id="RVT82900.1"/>
    </source>
</evidence>
<keyword evidence="1" id="KW-0819">tRNA processing</keyword>
<comment type="function">
    <text evidence="4">Responsible for synthesis of pseudouridine from uracil-65 in transfer RNAs.</text>
</comment>
<dbReference type="OrthoDB" id="9785808at2"/>
<keyword evidence="2" id="KW-0413">Isomerase</keyword>
<dbReference type="GO" id="GO:0003723">
    <property type="term" value="F:RNA binding"/>
    <property type="evidence" value="ECO:0007669"/>
    <property type="project" value="InterPro"/>
</dbReference>
<comment type="catalytic activity">
    <reaction evidence="3">
        <text>uridine(65) in tRNA = pseudouridine(65) in tRNA</text>
        <dbReference type="Rhea" id="RHEA:42536"/>
        <dbReference type="Rhea" id="RHEA-COMP:10103"/>
        <dbReference type="Rhea" id="RHEA-COMP:10104"/>
        <dbReference type="ChEBI" id="CHEBI:65314"/>
        <dbReference type="ChEBI" id="CHEBI:65315"/>
        <dbReference type="EC" id="5.4.99.26"/>
    </reaction>
</comment>
<name>A0A3S2UX80_9BURK</name>
<dbReference type="AlphaFoldDB" id="A0A3S2UX80"/>
<dbReference type="EMBL" id="SACM01000005">
    <property type="protein sequence ID" value="RVT82900.1"/>
    <property type="molecule type" value="Genomic_DNA"/>
</dbReference>